<accession>A0ABY7FJL8</accession>
<dbReference type="SUPFAM" id="SSF56399">
    <property type="entry name" value="ADP-ribosylation"/>
    <property type="match status" value="1"/>
</dbReference>
<keyword evidence="3 6" id="KW-0808">Transferase</keyword>
<evidence type="ECO:0000259" key="8">
    <source>
        <dbReference type="PROSITE" id="PS51059"/>
    </source>
</evidence>
<proteinExistence type="predicted"/>
<feature type="domain" description="PARP catalytic" evidence="8">
    <location>
        <begin position="182"/>
        <end position="380"/>
    </location>
</feature>
<dbReference type="InterPro" id="IPR052056">
    <property type="entry name" value="Mono-ARTD/PARP"/>
</dbReference>
<feature type="region of interest" description="Disordered" evidence="7">
    <location>
        <begin position="1"/>
        <end position="39"/>
    </location>
</feature>
<evidence type="ECO:0000256" key="1">
    <source>
        <dbReference type="ARBA" id="ARBA00004123"/>
    </source>
</evidence>
<evidence type="ECO:0000313" key="10">
    <source>
        <dbReference type="Proteomes" id="UP001164746"/>
    </source>
</evidence>
<evidence type="ECO:0000256" key="7">
    <source>
        <dbReference type="SAM" id="MobiDB-lite"/>
    </source>
</evidence>
<organism evidence="9 10">
    <name type="scientific">Mya arenaria</name>
    <name type="common">Soft-shell clam</name>
    <dbReference type="NCBI Taxonomy" id="6604"/>
    <lineage>
        <taxon>Eukaryota</taxon>
        <taxon>Metazoa</taxon>
        <taxon>Spiralia</taxon>
        <taxon>Lophotrochozoa</taxon>
        <taxon>Mollusca</taxon>
        <taxon>Bivalvia</taxon>
        <taxon>Autobranchia</taxon>
        <taxon>Heteroconchia</taxon>
        <taxon>Euheterodonta</taxon>
        <taxon>Imparidentia</taxon>
        <taxon>Neoheterodontei</taxon>
        <taxon>Myida</taxon>
        <taxon>Myoidea</taxon>
        <taxon>Myidae</taxon>
        <taxon>Mya</taxon>
    </lineage>
</organism>
<evidence type="ECO:0000256" key="3">
    <source>
        <dbReference type="ARBA" id="ARBA00022679"/>
    </source>
</evidence>
<gene>
    <name evidence="9" type="ORF">MAR_016316</name>
</gene>
<reference evidence="9" key="1">
    <citation type="submission" date="2022-11" db="EMBL/GenBank/DDBJ databases">
        <title>Centuries of genome instability and evolution in soft-shell clam transmissible cancer (bioRxiv).</title>
        <authorList>
            <person name="Hart S.F.M."/>
            <person name="Yonemitsu M.A."/>
            <person name="Giersch R.M."/>
            <person name="Beal B.F."/>
            <person name="Arriagada G."/>
            <person name="Davis B.W."/>
            <person name="Ostrander E.A."/>
            <person name="Goff S.P."/>
            <person name="Metzger M.J."/>
        </authorList>
    </citation>
    <scope>NUCLEOTIDE SEQUENCE</scope>
    <source>
        <strain evidence="9">MELC-2E11</strain>
        <tissue evidence="9">Siphon/mantle</tissue>
    </source>
</reference>
<dbReference type="PANTHER" id="PTHR14453:SF102">
    <property type="entry name" value="PROTEIN MONO-ADP-RIBOSYLTRANSFERASE PARP14-LIKE"/>
    <property type="match status" value="1"/>
</dbReference>
<dbReference type="PANTHER" id="PTHR14453">
    <property type="entry name" value="PARP/ZINC FINGER CCCH TYPE DOMAIN CONTAINING PROTEIN"/>
    <property type="match status" value="1"/>
</dbReference>
<evidence type="ECO:0000313" key="9">
    <source>
        <dbReference type="EMBL" id="WAR22342.1"/>
    </source>
</evidence>
<dbReference type="Pfam" id="PF00644">
    <property type="entry name" value="PARP"/>
    <property type="match status" value="1"/>
</dbReference>
<dbReference type="EC" id="2.4.2.-" evidence="6"/>
<evidence type="ECO:0000256" key="2">
    <source>
        <dbReference type="ARBA" id="ARBA00022676"/>
    </source>
</evidence>
<dbReference type="Proteomes" id="UP001164746">
    <property type="component" value="Chromosome 12"/>
</dbReference>
<comment type="subcellular location">
    <subcellularLocation>
        <location evidence="1">Nucleus</location>
    </subcellularLocation>
</comment>
<dbReference type="CDD" id="cd01439">
    <property type="entry name" value="TCCD_inducible_PARP_like"/>
    <property type="match status" value="1"/>
</dbReference>
<keyword evidence="2 6" id="KW-0328">Glycosyltransferase</keyword>
<evidence type="ECO:0000256" key="4">
    <source>
        <dbReference type="ARBA" id="ARBA00023027"/>
    </source>
</evidence>
<dbReference type="EMBL" id="CP111023">
    <property type="protein sequence ID" value="WAR22342.1"/>
    <property type="molecule type" value="Genomic_DNA"/>
</dbReference>
<name>A0ABY7FJL8_MYAAR</name>
<keyword evidence="4 6" id="KW-0520">NAD</keyword>
<dbReference type="Gene3D" id="3.90.228.10">
    <property type="match status" value="1"/>
</dbReference>
<evidence type="ECO:0000256" key="5">
    <source>
        <dbReference type="ARBA" id="ARBA00023242"/>
    </source>
</evidence>
<protein>
    <recommendedName>
        <fullName evidence="6">Poly [ADP-ribose] polymerase</fullName>
        <shortName evidence="6">PARP</shortName>
        <ecNumber evidence="6">2.4.2.-</ecNumber>
    </recommendedName>
</protein>
<evidence type="ECO:0000256" key="6">
    <source>
        <dbReference type="RuleBase" id="RU362114"/>
    </source>
</evidence>
<keyword evidence="5" id="KW-0539">Nucleus</keyword>
<sequence length="380" mass="43097">MTDFEEGLAQETKGPSSGRTSKHDSKPQSPRNTDDDSISFTVYAETSQNVAKAKKQLESTVKTDWKKKEMHDIEIPSLNRYQIKELQDHARNNHCHITIIPEKECIEMVGLVSNISDVQLRVFEILRKVDKYKHEKENAEVLASIVKWVYIKNGKQMPFMKNENRLIEQAFKAKEKETNIQIPTNWAPMKSSEQVKSIPLSHSDQEYQEALNDLTKTLGRQPKIVSIERIQNPTLYTQYEAKKKQMETANKGTKNERMLWHGTADYAVPSISAHGFNRSYCGKNATAVGQGVYFATQASYSAQSTYSPPDGSGNKKMYRCRVLTGDYTVGNSSMRVPPPKNPSTPHILYDSVTNNTSSPAMFVIFNDTQAYPAHLITFKM</sequence>
<dbReference type="InterPro" id="IPR012317">
    <property type="entry name" value="Poly(ADP-ribose)pol_cat_dom"/>
</dbReference>
<dbReference type="PROSITE" id="PS51059">
    <property type="entry name" value="PARP_CATALYTIC"/>
    <property type="match status" value="1"/>
</dbReference>
<keyword evidence="10" id="KW-1185">Reference proteome</keyword>